<feature type="domain" description="RING-type" evidence="9">
    <location>
        <begin position="35"/>
        <end position="71"/>
    </location>
</feature>
<dbReference type="EC" id="2.3.2.27" evidence="2"/>
<gene>
    <name evidence="10" type="ORF">RND81_03G176300</name>
</gene>
<comment type="catalytic activity">
    <reaction evidence="1">
        <text>S-ubiquitinyl-[E2 ubiquitin-conjugating enzyme]-L-cysteine + [acceptor protein]-L-lysine = [E2 ubiquitin-conjugating enzyme]-L-cysteine + N(6)-ubiquitinyl-[acceptor protein]-L-lysine.</text>
        <dbReference type="EC" id="2.3.2.27"/>
    </reaction>
</comment>
<evidence type="ECO:0000256" key="4">
    <source>
        <dbReference type="ARBA" id="ARBA00022723"/>
    </source>
</evidence>
<keyword evidence="8" id="KW-0732">Signal</keyword>
<evidence type="ECO:0000256" key="5">
    <source>
        <dbReference type="ARBA" id="ARBA00022771"/>
    </source>
</evidence>
<dbReference type="EMBL" id="JBDFQZ010000003">
    <property type="protein sequence ID" value="KAK9742484.1"/>
    <property type="molecule type" value="Genomic_DNA"/>
</dbReference>
<protein>
    <recommendedName>
        <fullName evidence="2">RING-type E3 ubiquitin transferase</fullName>
        <ecNumber evidence="2">2.3.2.27</ecNumber>
    </recommendedName>
</protein>
<keyword evidence="11" id="KW-1185">Reference proteome</keyword>
<dbReference type="Gene3D" id="3.30.40.10">
    <property type="entry name" value="Zinc/RING finger domain, C3HC4 (zinc finger)"/>
    <property type="match status" value="1"/>
</dbReference>
<evidence type="ECO:0000313" key="11">
    <source>
        <dbReference type="Proteomes" id="UP001443914"/>
    </source>
</evidence>
<dbReference type="GO" id="GO:0061630">
    <property type="term" value="F:ubiquitin protein ligase activity"/>
    <property type="evidence" value="ECO:0007669"/>
    <property type="project" value="UniProtKB-EC"/>
</dbReference>
<evidence type="ECO:0000256" key="3">
    <source>
        <dbReference type="ARBA" id="ARBA00022679"/>
    </source>
</evidence>
<dbReference type="PANTHER" id="PTHR22937:SF136">
    <property type="entry name" value="RING-TYPE E3 UBIQUITIN TRANSFERASE"/>
    <property type="match status" value="1"/>
</dbReference>
<dbReference type="PANTHER" id="PTHR22937">
    <property type="entry name" value="E3 UBIQUITIN-PROTEIN LIGASE RNF165"/>
    <property type="match status" value="1"/>
</dbReference>
<dbReference type="InterPro" id="IPR013083">
    <property type="entry name" value="Znf_RING/FYVE/PHD"/>
</dbReference>
<proteinExistence type="predicted"/>
<evidence type="ECO:0000256" key="8">
    <source>
        <dbReference type="SAM" id="SignalP"/>
    </source>
</evidence>
<evidence type="ECO:0000256" key="7">
    <source>
        <dbReference type="ARBA" id="ARBA00022833"/>
    </source>
</evidence>
<keyword evidence="5" id="KW-0863">Zinc-finger</keyword>
<evidence type="ECO:0000256" key="2">
    <source>
        <dbReference type="ARBA" id="ARBA00012483"/>
    </source>
</evidence>
<reference evidence="10" key="1">
    <citation type="submission" date="2024-03" db="EMBL/GenBank/DDBJ databases">
        <title>WGS assembly of Saponaria officinalis var. Norfolk2.</title>
        <authorList>
            <person name="Jenkins J."/>
            <person name="Shu S."/>
            <person name="Grimwood J."/>
            <person name="Barry K."/>
            <person name="Goodstein D."/>
            <person name="Schmutz J."/>
            <person name="Leebens-Mack J."/>
            <person name="Osbourn A."/>
        </authorList>
    </citation>
    <scope>NUCLEOTIDE SEQUENCE [LARGE SCALE GENOMIC DNA]</scope>
    <source>
        <strain evidence="10">JIC</strain>
    </source>
</reference>
<keyword evidence="7" id="KW-0862">Zinc</keyword>
<organism evidence="10 11">
    <name type="scientific">Saponaria officinalis</name>
    <name type="common">Common soapwort</name>
    <name type="synonym">Lychnis saponaria</name>
    <dbReference type="NCBI Taxonomy" id="3572"/>
    <lineage>
        <taxon>Eukaryota</taxon>
        <taxon>Viridiplantae</taxon>
        <taxon>Streptophyta</taxon>
        <taxon>Embryophyta</taxon>
        <taxon>Tracheophyta</taxon>
        <taxon>Spermatophyta</taxon>
        <taxon>Magnoliopsida</taxon>
        <taxon>eudicotyledons</taxon>
        <taxon>Gunneridae</taxon>
        <taxon>Pentapetalae</taxon>
        <taxon>Caryophyllales</taxon>
        <taxon>Caryophyllaceae</taxon>
        <taxon>Caryophylleae</taxon>
        <taxon>Saponaria</taxon>
    </lineage>
</organism>
<keyword evidence="3" id="KW-0808">Transferase</keyword>
<evidence type="ECO:0000259" key="9">
    <source>
        <dbReference type="Pfam" id="PF13639"/>
    </source>
</evidence>
<evidence type="ECO:0000256" key="6">
    <source>
        <dbReference type="ARBA" id="ARBA00022786"/>
    </source>
</evidence>
<evidence type="ECO:0000256" key="1">
    <source>
        <dbReference type="ARBA" id="ARBA00000900"/>
    </source>
</evidence>
<comment type="caution">
    <text evidence="10">The sequence shown here is derived from an EMBL/GenBank/DDBJ whole genome shotgun (WGS) entry which is preliminary data.</text>
</comment>
<dbReference type="AlphaFoldDB" id="A0AAW1MA79"/>
<sequence>MQYMLGLYHTLFLFYLVIFKHTHENLVMIERRLQEEYNDGDKVERFGCDHRYHMDCVNQWLSLKNWCPICKVSTTPPPPPS</sequence>
<accession>A0AAW1MA79</accession>
<dbReference type="InterPro" id="IPR045191">
    <property type="entry name" value="MBR1/2-like"/>
</dbReference>
<dbReference type="Proteomes" id="UP001443914">
    <property type="component" value="Unassembled WGS sequence"/>
</dbReference>
<dbReference type="SUPFAM" id="SSF57850">
    <property type="entry name" value="RING/U-box"/>
    <property type="match status" value="1"/>
</dbReference>
<feature type="signal peptide" evidence="8">
    <location>
        <begin position="1"/>
        <end position="19"/>
    </location>
</feature>
<dbReference type="Pfam" id="PF13639">
    <property type="entry name" value="zf-RING_2"/>
    <property type="match status" value="1"/>
</dbReference>
<dbReference type="InterPro" id="IPR001841">
    <property type="entry name" value="Znf_RING"/>
</dbReference>
<dbReference type="GO" id="GO:0008270">
    <property type="term" value="F:zinc ion binding"/>
    <property type="evidence" value="ECO:0007669"/>
    <property type="project" value="UniProtKB-KW"/>
</dbReference>
<keyword evidence="4" id="KW-0479">Metal-binding</keyword>
<keyword evidence="6" id="KW-0833">Ubl conjugation pathway</keyword>
<feature type="chain" id="PRO_5043396544" description="RING-type E3 ubiquitin transferase" evidence="8">
    <location>
        <begin position="20"/>
        <end position="81"/>
    </location>
</feature>
<evidence type="ECO:0000313" key="10">
    <source>
        <dbReference type="EMBL" id="KAK9742484.1"/>
    </source>
</evidence>
<name>A0AAW1MA79_SAPOF</name>